<feature type="compositionally biased region" description="Basic and acidic residues" evidence="1">
    <location>
        <begin position="102"/>
        <end position="116"/>
    </location>
</feature>
<accession>A0ABN7BAN6</accession>
<evidence type="ECO:0000313" key="3">
    <source>
        <dbReference type="Proteomes" id="UP001307889"/>
    </source>
</evidence>
<sequence>MEDDWADVRKRATERKAEHVKRLKASAVFSLEVYVSDVALDTAQNDSNLRIRYKFSDFACVEIPSRCEAEKKKDESECTSSPATSSPTTTTVTPTAEASKATSKENVMEELPKTEDAPPVSESDFPSSTSLSKPLQPKYFYRINSQMRNDPRYFEPRKLLRLPSQSLPTDDAAIETENDLQEDEEQENLGTPEKAPNDKSEAPESQPESPVSASFGEFEESEEYEDSQNGPASFDNGKSLIFCMEPMTLIRDLIQRPLCLIVLSKQEVLGIAKIGLQSLTDAIDKSIVLTKSIPLSGITGDTVDIKSRGRKLGNVNVEVRLTCFGTTVHHRIYVKGNPNDEQMKDLPKAHRSPSQRLIVVQMNANKIPLYKSKSKPTLAKSYPLLQGNVQRDISEFPPFVCGDEHLPEVIAKPERELTIVEKENMDKASARMAELTTFPQYDCIGDWEIVFARNVIKELIAKNRRPFQKGSQDRIYVEEHFPELLPGESKKCEKGVKTRQPARKTQKRDQEHTFGTLPLDKAWLKEGEIHRIRRRSVRPQVRTSASPAPSSVMTFGGGRPHTMTSMSHVAVDRFNMEKGDFDQDCEVSRILPHFGGASASTTAVSDKSGPRGLHRKRTDHHAEADIGPRLFDVKHPRIDQSLEKFNPIPEHPLTVEIDAPERAPADKFVQAIRTMNKDVDNIGCDVVLSPPLGTSGGLSQGSYRNLFIQEKTSISRLQDSDASDTFLVQVGRGVPILVPARSTPYWEGHVPACNDPVNCRHFVILHPGYGFYGR</sequence>
<evidence type="ECO:0000313" key="2">
    <source>
        <dbReference type="EMBL" id="BET01455.1"/>
    </source>
</evidence>
<keyword evidence="3" id="KW-1185">Reference proteome</keyword>
<protein>
    <submittedName>
        <fullName evidence="2">Uncharacterized protein</fullName>
    </submittedName>
</protein>
<feature type="compositionally biased region" description="Polar residues" evidence="1">
    <location>
        <begin position="543"/>
        <end position="553"/>
    </location>
</feature>
<organism evidence="2 3">
    <name type="scientific">Nesidiocoris tenuis</name>
    <dbReference type="NCBI Taxonomy" id="355587"/>
    <lineage>
        <taxon>Eukaryota</taxon>
        <taxon>Metazoa</taxon>
        <taxon>Ecdysozoa</taxon>
        <taxon>Arthropoda</taxon>
        <taxon>Hexapoda</taxon>
        <taxon>Insecta</taxon>
        <taxon>Pterygota</taxon>
        <taxon>Neoptera</taxon>
        <taxon>Paraneoptera</taxon>
        <taxon>Hemiptera</taxon>
        <taxon>Heteroptera</taxon>
        <taxon>Panheteroptera</taxon>
        <taxon>Cimicomorpha</taxon>
        <taxon>Miridae</taxon>
        <taxon>Dicyphina</taxon>
        <taxon>Nesidiocoris</taxon>
    </lineage>
</organism>
<dbReference type="EMBL" id="AP028921">
    <property type="protein sequence ID" value="BET01455.1"/>
    <property type="molecule type" value="Genomic_DNA"/>
</dbReference>
<name>A0ABN7BAN6_9HEMI</name>
<feature type="region of interest" description="Disordered" evidence="1">
    <location>
        <begin position="177"/>
        <end position="232"/>
    </location>
</feature>
<feature type="compositionally biased region" description="Acidic residues" evidence="1">
    <location>
        <begin position="217"/>
        <end position="226"/>
    </location>
</feature>
<feature type="compositionally biased region" description="Acidic residues" evidence="1">
    <location>
        <begin position="177"/>
        <end position="187"/>
    </location>
</feature>
<feature type="compositionally biased region" description="Polar residues" evidence="1">
    <location>
        <begin position="124"/>
        <end position="133"/>
    </location>
</feature>
<evidence type="ECO:0000256" key="1">
    <source>
        <dbReference type="SAM" id="MobiDB-lite"/>
    </source>
</evidence>
<dbReference type="Proteomes" id="UP001307889">
    <property type="component" value="Chromosome 13"/>
</dbReference>
<reference evidence="2 3" key="1">
    <citation type="submission" date="2023-09" db="EMBL/GenBank/DDBJ databases">
        <title>Nesidiocoris tenuis whole genome shotgun sequence.</title>
        <authorList>
            <person name="Shibata T."/>
            <person name="Shimoda M."/>
            <person name="Kobayashi T."/>
            <person name="Uehara T."/>
        </authorList>
    </citation>
    <scope>NUCLEOTIDE SEQUENCE [LARGE SCALE GENOMIC DNA]</scope>
    <source>
        <strain evidence="2 3">Japan</strain>
    </source>
</reference>
<dbReference type="Pfam" id="PF14924">
    <property type="entry name" value="MAP10_N"/>
    <property type="match status" value="1"/>
</dbReference>
<feature type="region of interest" description="Disordered" evidence="1">
    <location>
        <begin position="68"/>
        <end position="133"/>
    </location>
</feature>
<feature type="region of interest" description="Disordered" evidence="1">
    <location>
        <begin position="491"/>
        <end position="513"/>
    </location>
</feature>
<feature type="compositionally biased region" description="Low complexity" evidence="1">
    <location>
        <begin position="78"/>
        <end position="99"/>
    </location>
</feature>
<gene>
    <name evidence="2" type="ORF">NTJ_14271</name>
</gene>
<feature type="region of interest" description="Disordered" evidence="1">
    <location>
        <begin position="599"/>
        <end position="619"/>
    </location>
</feature>
<proteinExistence type="predicted"/>
<feature type="region of interest" description="Disordered" evidence="1">
    <location>
        <begin position="536"/>
        <end position="560"/>
    </location>
</feature>